<accession>A0A371CZR1</accession>
<proteinExistence type="predicted"/>
<dbReference type="Proteomes" id="UP000256964">
    <property type="component" value="Unassembled WGS sequence"/>
</dbReference>
<reference evidence="2 3" key="1">
    <citation type="journal article" date="2018" name="Biotechnol. Biofuels">
        <title>Integrative visual omics of the white-rot fungus Polyporus brumalis exposes the biotechnological potential of its oxidative enzymes for delignifying raw plant biomass.</title>
        <authorList>
            <person name="Miyauchi S."/>
            <person name="Rancon A."/>
            <person name="Drula E."/>
            <person name="Hage H."/>
            <person name="Chaduli D."/>
            <person name="Favel A."/>
            <person name="Grisel S."/>
            <person name="Henrissat B."/>
            <person name="Herpoel-Gimbert I."/>
            <person name="Ruiz-Duenas F.J."/>
            <person name="Chevret D."/>
            <person name="Hainaut M."/>
            <person name="Lin J."/>
            <person name="Wang M."/>
            <person name="Pangilinan J."/>
            <person name="Lipzen A."/>
            <person name="Lesage-Meessen L."/>
            <person name="Navarro D."/>
            <person name="Riley R."/>
            <person name="Grigoriev I.V."/>
            <person name="Zhou S."/>
            <person name="Raouche S."/>
            <person name="Rosso M.N."/>
        </authorList>
    </citation>
    <scope>NUCLEOTIDE SEQUENCE [LARGE SCALE GENOMIC DNA]</scope>
    <source>
        <strain evidence="2 3">BRFM 1820</strain>
    </source>
</reference>
<evidence type="ECO:0000313" key="2">
    <source>
        <dbReference type="EMBL" id="RDX45767.1"/>
    </source>
</evidence>
<dbReference type="EMBL" id="KZ857434">
    <property type="protein sequence ID" value="RDX45767.1"/>
    <property type="molecule type" value="Genomic_DNA"/>
</dbReference>
<feature type="region of interest" description="Disordered" evidence="1">
    <location>
        <begin position="166"/>
        <end position="199"/>
    </location>
</feature>
<organism evidence="2 3">
    <name type="scientific">Lentinus brumalis</name>
    <dbReference type="NCBI Taxonomy" id="2498619"/>
    <lineage>
        <taxon>Eukaryota</taxon>
        <taxon>Fungi</taxon>
        <taxon>Dikarya</taxon>
        <taxon>Basidiomycota</taxon>
        <taxon>Agaricomycotina</taxon>
        <taxon>Agaricomycetes</taxon>
        <taxon>Polyporales</taxon>
        <taxon>Polyporaceae</taxon>
        <taxon>Lentinus</taxon>
    </lineage>
</organism>
<sequence length="199" mass="22564">MFPRRVTRSVTRAAADSKPPPTTRPPRTLPPSLPPHPHPHPHPHRRPLQFQPPPSTTRHLSARAPEESFTRSPPQSGNLLVAARVGKPQNRTWSRVKLQQAKFPPDHPPPLLHHASAPARMLPRHPHLPMTLLLKRPQPPLLLRASVPRRNRPLLSLAAARIKPRLRPPFPLSSPCPRQRRYSSILLPSSRRPSRTTMR</sequence>
<keyword evidence="3" id="KW-1185">Reference proteome</keyword>
<feature type="region of interest" description="Disordered" evidence="1">
    <location>
        <begin position="1"/>
        <end position="78"/>
    </location>
</feature>
<feature type="compositionally biased region" description="Basic residues" evidence="1">
    <location>
        <begin position="37"/>
        <end position="47"/>
    </location>
</feature>
<feature type="compositionally biased region" description="Pro residues" evidence="1">
    <location>
        <begin position="18"/>
        <end position="36"/>
    </location>
</feature>
<name>A0A371CZR1_9APHY</name>
<evidence type="ECO:0000256" key="1">
    <source>
        <dbReference type="SAM" id="MobiDB-lite"/>
    </source>
</evidence>
<evidence type="ECO:0000313" key="3">
    <source>
        <dbReference type="Proteomes" id="UP000256964"/>
    </source>
</evidence>
<gene>
    <name evidence="2" type="ORF">OH76DRAFT_932273</name>
</gene>
<dbReference type="AlphaFoldDB" id="A0A371CZR1"/>
<protein>
    <submittedName>
        <fullName evidence="2">Uncharacterized protein</fullName>
    </submittedName>
</protein>
<feature type="compositionally biased region" description="Low complexity" evidence="1">
    <location>
        <begin position="175"/>
        <end position="191"/>
    </location>
</feature>